<feature type="transmembrane region" description="Helical" evidence="1">
    <location>
        <begin position="142"/>
        <end position="161"/>
    </location>
</feature>
<keyword evidence="1" id="KW-0472">Membrane</keyword>
<feature type="transmembrane region" description="Helical" evidence="1">
    <location>
        <begin position="53"/>
        <end position="74"/>
    </location>
</feature>
<dbReference type="InterPro" id="IPR012867">
    <property type="entry name" value="DUF1648"/>
</dbReference>
<dbReference type="OrthoDB" id="157646at2"/>
<sequence length="366" mass="40541">MQTLSVILLVLMLLPVVLSLSFMPYLTRETISFGVTVSEETYRSEPLRRMRRSYAAVSLILHGILLIAGLVILLQPGGAAAQGTVFAVGIGLMVAISIVLNLVFHLNMKKRQPSLPSAPAEKSKIIIDTEFRRNKLIWSNTWFLVHAAIIAGSVLLTLANYDAIPDQIAMKFDFAGNVTRFADKSVQTVLFPNFMQVVMTLLFLFINWSIHHSKQQTYAGDPERSVRQSTLFRRSWSLYTLISGLAMVLLFSFIQLNMLHPMDTDLIMLISLAVPVFVVLFAAVLSFVTGQGGSRIGRKRDASAVQPANDDRYWKLGGVYYNPQDPSIFVEKRMGIGWTLNFAHPAGWIILGGLLIVIAVAALISG</sequence>
<feature type="domain" description="DUF1648" evidence="2">
    <location>
        <begin position="149"/>
        <end position="195"/>
    </location>
</feature>
<dbReference type="InterPro" id="IPR043831">
    <property type="entry name" value="DUF5808"/>
</dbReference>
<organism evidence="4 5">
    <name type="scientific">Paenibacillus faecis</name>
    <dbReference type="NCBI Taxonomy" id="862114"/>
    <lineage>
        <taxon>Bacteria</taxon>
        <taxon>Bacillati</taxon>
        <taxon>Bacillota</taxon>
        <taxon>Bacilli</taxon>
        <taxon>Bacillales</taxon>
        <taxon>Paenibacillaceae</taxon>
        <taxon>Paenibacillus</taxon>
    </lineage>
</organism>
<evidence type="ECO:0000313" key="5">
    <source>
        <dbReference type="Proteomes" id="UP000325218"/>
    </source>
</evidence>
<dbReference type="PIRSF" id="PIRSF032908">
    <property type="entry name" value="UCP032908"/>
    <property type="match status" value="1"/>
</dbReference>
<protein>
    <submittedName>
        <fullName evidence="4">DUF1648 domain-containing protein</fullName>
    </submittedName>
</protein>
<keyword evidence="1" id="KW-1133">Transmembrane helix</keyword>
<keyword evidence="1" id="KW-0812">Transmembrane</keyword>
<proteinExistence type="predicted"/>
<feature type="transmembrane region" description="Helical" evidence="1">
    <location>
        <begin position="231"/>
        <end position="254"/>
    </location>
</feature>
<reference evidence="4 5" key="1">
    <citation type="submission" date="2019-08" db="EMBL/GenBank/DDBJ databases">
        <title>Genome sequencing of Paenibacillus faecis DSM 23593(T).</title>
        <authorList>
            <person name="Kook J.-K."/>
            <person name="Park S.-N."/>
            <person name="Lim Y.K."/>
        </authorList>
    </citation>
    <scope>NUCLEOTIDE SEQUENCE [LARGE SCALE GENOMIC DNA]</scope>
    <source>
        <strain evidence="4 5">DSM 23593</strain>
    </source>
</reference>
<dbReference type="Pfam" id="PF07853">
    <property type="entry name" value="DUF1648"/>
    <property type="match status" value="1"/>
</dbReference>
<comment type="caution">
    <text evidence="4">The sequence shown here is derived from an EMBL/GenBank/DDBJ whole genome shotgun (WGS) entry which is preliminary data.</text>
</comment>
<feature type="transmembrane region" description="Helical" evidence="1">
    <location>
        <begin position="6"/>
        <end position="26"/>
    </location>
</feature>
<dbReference type="EMBL" id="VSDO01000004">
    <property type="protein sequence ID" value="TYA11689.1"/>
    <property type="molecule type" value="Genomic_DNA"/>
</dbReference>
<dbReference type="PANTHER" id="PTHR37810:SF9">
    <property type="entry name" value="MEMBRANE PROTEIN"/>
    <property type="match status" value="1"/>
</dbReference>
<gene>
    <name evidence="4" type="ORF">FRY98_21470</name>
</gene>
<evidence type="ECO:0000313" key="4">
    <source>
        <dbReference type="EMBL" id="TYA11689.1"/>
    </source>
</evidence>
<dbReference type="AlphaFoldDB" id="A0A5D0CNR6"/>
<dbReference type="Pfam" id="PF19124">
    <property type="entry name" value="DUF5808"/>
    <property type="match status" value="1"/>
</dbReference>
<name>A0A5D0CNR6_9BACL</name>
<evidence type="ECO:0000259" key="2">
    <source>
        <dbReference type="Pfam" id="PF07853"/>
    </source>
</evidence>
<keyword evidence="5" id="KW-1185">Reference proteome</keyword>
<feature type="transmembrane region" description="Helical" evidence="1">
    <location>
        <begin position="190"/>
        <end position="210"/>
    </location>
</feature>
<feature type="transmembrane region" description="Helical" evidence="1">
    <location>
        <begin position="266"/>
        <end position="290"/>
    </location>
</feature>
<dbReference type="InterPro" id="IPR014574">
    <property type="entry name" value="UCP032908"/>
</dbReference>
<dbReference type="Proteomes" id="UP000325218">
    <property type="component" value="Unassembled WGS sequence"/>
</dbReference>
<dbReference type="GO" id="GO:0009636">
    <property type="term" value="P:response to toxic substance"/>
    <property type="evidence" value="ECO:0007669"/>
    <property type="project" value="TreeGrafter"/>
</dbReference>
<feature type="domain" description="DUF5808" evidence="3">
    <location>
        <begin position="323"/>
        <end position="348"/>
    </location>
</feature>
<evidence type="ECO:0000256" key="1">
    <source>
        <dbReference type="SAM" id="Phobius"/>
    </source>
</evidence>
<evidence type="ECO:0000259" key="3">
    <source>
        <dbReference type="Pfam" id="PF19124"/>
    </source>
</evidence>
<dbReference type="PANTHER" id="PTHR37810">
    <property type="entry name" value="IMMUNITY PROTEIN SDPI"/>
    <property type="match status" value="1"/>
</dbReference>
<accession>A0A5D0CNR6</accession>
<feature type="transmembrane region" description="Helical" evidence="1">
    <location>
        <begin position="342"/>
        <end position="364"/>
    </location>
</feature>
<feature type="transmembrane region" description="Helical" evidence="1">
    <location>
        <begin position="80"/>
        <end position="104"/>
    </location>
</feature>
<dbReference type="RefSeq" id="WP_148455780.1">
    <property type="nucleotide sequence ID" value="NZ_VSDO01000004.1"/>
</dbReference>